<dbReference type="Gene3D" id="2.115.10.10">
    <property type="entry name" value="Tachylectin 2"/>
    <property type="match status" value="1"/>
</dbReference>
<dbReference type="AlphaFoldDB" id="A0A939DTP6"/>
<name>A0A939DTP6_9MICO</name>
<dbReference type="SUPFAM" id="SSF101898">
    <property type="entry name" value="NHL repeat"/>
    <property type="match status" value="1"/>
</dbReference>
<gene>
    <name evidence="4" type="ORF">JF543_02415</name>
</gene>
<dbReference type="InterPro" id="IPR051344">
    <property type="entry name" value="Vgb"/>
</dbReference>
<evidence type="ECO:0000313" key="4">
    <source>
        <dbReference type="EMBL" id="MBN8204809.1"/>
    </source>
</evidence>
<feature type="signal peptide" evidence="3">
    <location>
        <begin position="1"/>
        <end position="26"/>
    </location>
</feature>
<proteinExistence type="predicted"/>
<evidence type="ECO:0000313" key="5">
    <source>
        <dbReference type="Proteomes" id="UP000664385"/>
    </source>
</evidence>
<dbReference type="InterPro" id="IPR011047">
    <property type="entry name" value="Quinoprotein_ADH-like_sf"/>
</dbReference>
<keyword evidence="2" id="KW-1133">Transmembrane helix</keyword>
<dbReference type="PANTHER" id="PTHR40274:SF3">
    <property type="entry name" value="VIRGINIAMYCIN B LYASE"/>
    <property type="match status" value="1"/>
</dbReference>
<evidence type="ECO:0000256" key="3">
    <source>
        <dbReference type="SAM" id="SignalP"/>
    </source>
</evidence>
<organism evidence="4 5">
    <name type="scientific">Microbacterium esteraromaticum</name>
    <dbReference type="NCBI Taxonomy" id="57043"/>
    <lineage>
        <taxon>Bacteria</taxon>
        <taxon>Bacillati</taxon>
        <taxon>Actinomycetota</taxon>
        <taxon>Actinomycetes</taxon>
        <taxon>Micrococcales</taxon>
        <taxon>Microbacteriaceae</taxon>
        <taxon>Microbacterium</taxon>
    </lineage>
</organism>
<accession>A0A939DTP6</accession>
<keyword evidence="2" id="KW-0472">Membrane</keyword>
<dbReference type="Gene3D" id="2.130.10.10">
    <property type="entry name" value="YVTN repeat-like/Quinoprotein amine dehydrogenase"/>
    <property type="match status" value="2"/>
</dbReference>
<evidence type="ECO:0000256" key="1">
    <source>
        <dbReference type="SAM" id="MobiDB-lite"/>
    </source>
</evidence>
<comment type="caution">
    <text evidence="4">The sequence shown here is derived from an EMBL/GenBank/DDBJ whole genome shotgun (WGS) entry which is preliminary data.</text>
</comment>
<evidence type="ECO:0000256" key="2">
    <source>
        <dbReference type="SAM" id="Phobius"/>
    </source>
</evidence>
<feature type="chain" id="PRO_5037697203" evidence="3">
    <location>
        <begin position="27"/>
        <end position="1242"/>
    </location>
</feature>
<dbReference type="Proteomes" id="UP000664385">
    <property type="component" value="Unassembled WGS sequence"/>
</dbReference>
<reference evidence="4" key="1">
    <citation type="submission" date="2020-12" db="EMBL/GenBank/DDBJ databases">
        <title>PHA producing bacteria isolated from mangrove.</title>
        <authorList>
            <person name="Zheng W."/>
            <person name="Yu S."/>
            <person name="Huang Y."/>
        </authorList>
    </citation>
    <scope>NUCLEOTIDE SEQUENCE</scope>
    <source>
        <strain evidence="4">GN8-5</strain>
    </source>
</reference>
<dbReference type="PANTHER" id="PTHR40274">
    <property type="entry name" value="VIRGINIAMYCIN B LYASE"/>
    <property type="match status" value="1"/>
</dbReference>
<protein>
    <submittedName>
        <fullName evidence="4">PQQ-binding-like beta-propeller repeat protein</fullName>
    </submittedName>
</protein>
<dbReference type="SUPFAM" id="SSF50998">
    <property type="entry name" value="Quinoprotein alcohol dehydrogenase-like"/>
    <property type="match status" value="1"/>
</dbReference>
<sequence length="1242" mass="130431">MKRLSQLVASLTIVAVGVLSALTATAASVEPLPAQFPNADFEKTSADGSIPDWSERYTGAGGGFALVGDTALGGSQAVRMTDTSAAEQIGLLSGAVAVRGGTDYQIAAWGKVAQGMPSMIVWFFDDTGARVGTADTRVRQPSGTWERYSFEATAPVDAVSAQMLLYSATAEITDVLWDQVGISETTDASVIPNAGFEDLVVDALPARWSQRYVGAASTIEVVNDPVRSGARSLLIDDPSASEQVGLLSESFPIVGGGSYEAGGWVRVEKGVPSWILYYYDALGARIGQSSHRVPVAAGEWLWESESVEVPADAVSARFLVYSSTQDVTRAHWDDLSVEPVTPWAEEFLGHPVEASNIIDTSYGIGSDGRAKVYAVTAGVPATFMVFDVLTARLEQSAALPAGSTGSWAVKTASDGTVYIGTYTNGKLFRWLPGESRLVDLGAVTSTAKYLWDLEEDGEGRIWGGSFPGGELFSFDPREGVVTGHGRLSADDYTRSIAVHDGIVYAGTGSTSPTIITHEIATGQRGEVALPESMRDNEFVYFMDVRDDLLFARITPIGHTLVYDLLTGEWVDSLGATGFGSVSEADGAGNVYYVDSAGTLATYNLTSRVKAKTGVTGLHPARDFGIVELNDPRFPGESVAFMYESGDLNIYNIQTGTLVRELTDAITSPIKIQGIAVGPDERVYIGGYMYEGVTAFDPQTQEFEAYPRGVFGQIEGMLAHEDDLYVGTYTRANLFRFDPAQPWNVGTSPKRFASLGEQHQDRPYAWASAGDVLVAGTVPTYGVLGGLLVTYDPVTGAVETHADVIPDHSIVALSSFDDIVYGGTSVYGGLGAAPTAQEGVVFAWDPATEQLLWQTQVGAGIAAVTAVQAGPDGRLWAVDSGRLYELDRGTGAVLRSVRLMADTWNGSSIWKSGDIKFGPDGAMYVLSRGSVFHVEQQDLRPRKLASGIANYVFAVQGNDIYFTKADAGLYRVRGPEVRVEMSLAGATERQAVTGEAVALRLGEVTGTGLSAEGLSVSIDWSDGHDADAQVDVLSPFKGVVRTTRTFAAAGEYSALVRVSDGEITREASVRVVVADRVYAPALEADEAVTAGSSLTLSGTGFAAGEHVDVVLAPRAEARSAGLASNGIRLTVDSDATGGISGVLAVPASSAAGDYTLTAIGEVSAVPVSVDMRVLAAEGGGTTGPGESPNGTDGAPVGEPRSDDGNASGGLAMTGAASGALVLLALLLLAAGSALVVRRRRLRA</sequence>
<feature type="transmembrane region" description="Helical" evidence="2">
    <location>
        <begin position="1209"/>
        <end position="1235"/>
    </location>
</feature>
<dbReference type="InterPro" id="IPR015943">
    <property type="entry name" value="WD40/YVTN_repeat-like_dom_sf"/>
</dbReference>
<keyword evidence="3" id="KW-0732">Signal</keyword>
<dbReference type="RefSeq" id="WP_206822624.1">
    <property type="nucleotide sequence ID" value="NZ_JAEMWU010000001.1"/>
</dbReference>
<dbReference type="Gene3D" id="2.60.120.260">
    <property type="entry name" value="Galactose-binding domain-like"/>
    <property type="match status" value="2"/>
</dbReference>
<keyword evidence="2" id="KW-0812">Transmembrane</keyword>
<dbReference type="EMBL" id="JAEMWU010000001">
    <property type="protein sequence ID" value="MBN8204809.1"/>
    <property type="molecule type" value="Genomic_DNA"/>
</dbReference>
<feature type="region of interest" description="Disordered" evidence="1">
    <location>
        <begin position="1175"/>
        <end position="1208"/>
    </location>
</feature>